<accession>A0A9W7GEB1</accession>
<evidence type="ECO:0000256" key="1">
    <source>
        <dbReference type="SAM" id="MobiDB-lite"/>
    </source>
</evidence>
<dbReference type="SUPFAM" id="SSF54975">
    <property type="entry name" value="Acylphosphatase/BLUF domain-like"/>
    <property type="match status" value="1"/>
</dbReference>
<feature type="domain" description="BLUF" evidence="2">
    <location>
        <begin position="44"/>
        <end position="107"/>
    </location>
</feature>
<feature type="region of interest" description="Disordered" evidence="1">
    <location>
        <begin position="1"/>
        <end position="21"/>
    </location>
</feature>
<dbReference type="AlphaFoldDB" id="A0A9W7GEB1"/>
<sequence length="227" mass="25371">MVSTTTRLDPSPLSSSPSPHLPKMWDPVLAPRITRNLISPTNPLIRLTYTSLLNPSARNMESIRHFIGQANERNPRSGIGGWLWVSSDLIRCEQVLEGPMQQVMRLFFGKKVLVDGKVVGERGWKGGIKDDVQHKIGVYKIDYEEEIEVGRGEDEEEDEMGGVRGGRKYDCWGMSWAVYGSEEEKSGGNDPIHGVWLKEGGKEEMGETWVEAGDWEEVEGGVVVDDV</sequence>
<proteinExistence type="predicted"/>
<evidence type="ECO:0000313" key="3">
    <source>
        <dbReference type="EMBL" id="GMI43703.1"/>
    </source>
</evidence>
<protein>
    <recommendedName>
        <fullName evidence="2">BLUF domain-containing protein</fullName>
    </recommendedName>
</protein>
<gene>
    <name evidence="3" type="ORF">TrCOL_g13524</name>
</gene>
<dbReference type="OrthoDB" id="10437042at2759"/>
<organism evidence="3 4">
    <name type="scientific">Triparma columacea</name>
    <dbReference type="NCBI Taxonomy" id="722753"/>
    <lineage>
        <taxon>Eukaryota</taxon>
        <taxon>Sar</taxon>
        <taxon>Stramenopiles</taxon>
        <taxon>Ochrophyta</taxon>
        <taxon>Bolidophyceae</taxon>
        <taxon>Parmales</taxon>
        <taxon>Triparmaceae</taxon>
        <taxon>Triparma</taxon>
    </lineage>
</organism>
<dbReference type="GO" id="GO:0071949">
    <property type="term" value="F:FAD binding"/>
    <property type="evidence" value="ECO:0007669"/>
    <property type="project" value="InterPro"/>
</dbReference>
<dbReference type="InterPro" id="IPR036046">
    <property type="entry name" value="Acylphosphatase-like_dom_sf"/>
</dbReference>
<name>A0A9W7GEB1_9STRA</name>
<dbReference type="GO" id="GO:0009882">
    <property type="term" value="F:blue light photoreceptor activity"/>
    <property type="evidence" value="ECO:0007669"/>
    <property type="project" value="InterPro"/>
</dbReference>
<reference evidence="4" key="1">
    <citation type="journal article" date="2023" name="Commun. Biol.">
        <title>Genome analysis of Parmales, the sister group of diatoms, reveals the evolutionary specialization of diatoms from phago-mixotrophs to photoautotrophs.</title>
        <authorList>
            <person name="Ban H."/>
            <person name="Sato S."/>
            <person name="Yoshikawa S."/>
            <person name="Yamada K."/>
            <person name="Nakamura Y."/>
            <person name="Ichinomiya M."/>
            <person name="Sato N."/>
            <person name="Blanc-Mathieu R."/>
            <person name="Endo H."/>
            <person name="Kuwata A."/>
            <person name="Ogata H."/>
        </authorList>
    </citation>
    <scope>NUCLEOTIDE SEQUENCE [LARGE SCALE GENOMIC DNA]</scope>
</reference>
<feature type="compositionally biased region" description="Low complexity" evidence="1">
    <location>
        <begin position="10"/>
        <end position="21"/>
    </location>
</feature>
<comment type="caution">
    <text evidence="3">The sequence shown here is derived from an EMBL/GenBank/DDBJ whole genome shotgun (WGS) entry which is preliminary data.</text>
</comment>
<dbReference type="Gene3D" id="3.30.70.100">
    <property type="match status" value="1"/>
</dbReference>
<dbReference type="Proteomes" id="UP001165065">
    <property type="component" value="Unassembled WGS sequence"/>
</dbReference>
<evidence type="ECO:0000313" key="4">
    <source>
        <dbReference type="Proteomes" id="UP001165065"/>
    </source>
</evidence>
<keyword evidence="4" id="KW-1185">Reference proteome</keyword>
<evidence type="ECO:0000259" key="2">
    <source>
        <dbReference type="Pfam" id="PF04940"/>
    </source>
</evidence>
<dbReference type="EMBL" id="BRYA01001460">
    <property type="protein sequence ID" value="GMI43703.1"/>
    <property type="molecule type" value="Genomic_DNA"/>
</dbReference>
<dbReference type="Pfam" id="PF04940">
    <property type="entry name" value="BLUF"/>
    <property type="match status" value="1"/>
</dbReference>
<dbReference type="InterPro" id="IPR007024">
    <property type="entry name" value="BLUF_domain"/>
</dbReference>